<dbReference type="GO" id="GO:0006355">
    <property type="term" value="P:regulation of DNA-templated transcription"/>
    <property type="evidence" value="ECO:0007669"/>
    <property type="project" value="InterPro"/>
</dbReference>
<protein>
    <submittedName>
        <fullName evidence="2">Ribbon-helix-helix domain-containing protein</fullName>
    </submittedName>
</protein>
<evidence type="ECO:0000259" key="1">
    <source>
        <dbReference type="Pfam" id="PF12651"/>
    </source>
</evidence>
<keyword evidence="3" id="KW-1185">Reference proteome</keyword>
<dbReference type="Gene3D" id="1.10.1220.10">
    <property type="entry name" value="Met repressor-like"/>
    <property type="match status" value="1"/>
</dbReference>
<evidence type="ECO:0000313" key="3">
    <source>
        <dbReference type="Proteomes" id="UP000275281"/>
    </source>
</evidence>
<evidence type="ECO:0000313" key="2">
    <source>
        <dbReference type="EMBL" id="RPJ68010.1"/>
    </source>
</evidence>
<proteinExistence type="predicted"/>
<dbReference type="EMBL" id="RPOK01000001">
    <property type="protein sequence ID" value="RPJ68010.1"/>
    <property type="molecule type" value="Genomic_DNA"/>
</dbReference>
<dbReference type="InterPro" id="IPR013321">
    <property type="entry name" value="Arc_rbn_hlx_hlx"/>
</dbReference>
<organism evidence="2 3">
    <name type="scientific">Alteromonas sediminis</name>
    <dbReference type="NCBI Taxonomy" id="2259342"/>
    <lineage>
        <taxon>Bacteria</taxon>
        <taxon>Pseudomonadati</taxon>
        <taxon>Pseudomonadota</taxon>
        <taxon>Gammaproteobacteria</taxon>
        <taxon>Alteromonadales</taxon>
        <taxon>Alteromonadaceae</taxon>
        <taxon>Alteromonas/Salinimonas group</taxon>
        <taxon>Alteromonas</taxon>
    </lineage>
</organism>
<name>A0A3N5Y3S6_9ALTE</name>
<dbReference type="InterPro" id="IPR038733">
    <property type="entry name" value="Predicted_DNA_bind_prot_RHH"/>
</dbReference>
<dbReference type="OrthoDB" id="5593192at2"/>
<comment type="caution">
    <text evidence="2">The sequence shown here is derived from an EMBL/GenBank/DDBJ whole genome shotgun (WGS) entry which is preliminary data.</text>
</comment>
<dbReference type="RefSeq" id="WP_124026012.1">
    <property type="nucleotide sequence ID" value="NZ_JBHRSN010000005.1"/>
</dbReference>
<reference evidence="2 3" key="1">
    <citation type="submission" date="2018-11" db="EMBL/GenBank/DDBJ databases">
        <authorList>
            <person name="Ye M.-Q."/>
            <person name="Du Z.-J."/>
        </authorList>
    </citation>
    <scope>NUCLEOTIDE SEQUENCE [LARGE SCALE GENOMIC DNA]</scope>
    <source>
        <strain evidence="2 3">U0105</strain>
    </source>
</reference>
<dbReference type="AlphaFoldDB" id="A0A3N5Y3S6"/>
<dbReference type="Proteomes" id="UP000275281">
    <property type="component" value="Unassembled WGS sequence"/>
</dbReference>
<gene>
    <name evidence="2" type="ORF">DRW07_00935</name>
</gene>
<sequence length="101" mass="11449">MSLTDLKKKQGSKQKPKLSVDEFINDAEAYARGKSVIESAQQESHGHHRNFKLATFTLSPSSIEQLNVLAKKSGIAKSRLIRIMIEKYFHEEMSKPFDADI</sequence>
<feature type="domain" description="Predicted DNA-binding protein ribbon-helix-helix" evidence="1">
    <location>
        <begin position="55"/>
        <end position="89"/>
    </location>
</feature>
<accession>A0A3N5Y3S6</accession>
<dbReference type="Pfam" id="PF12651">
    <property type="entry name" value="RHH_3"/>
    <property type="match status" value="1"/>
</dbReference>